<evidence type="ECO:0000313" key="1">
    <source>
        <dbReference type="EMBL" id="GMF17818.1"/>
    </source>
</evidence>
<keyword evidence="2" id="KW-1185">Reference proteome</keyword>
<accession>A0A9W6TNZ7</accession>
<evidence type="ECO:0000313" key="2">
    <source>
        <dbReference type="Proteomes" id="UP001165083"/>
    </source>
</evidence>
<protein>
    <submittedName>
        <fullName evidence="1">Unnamed protein product</fullName>
    </submittedName>
</protein>
<comment type="caution">
    <text evidence="1">The sequence shown here is derived from an EMBL/GenBank/DDBJ whole genome shotgun (WGS) entry which is preliminary data.</text>
</comment>
<dbReference type="EMBL" id="BSXW01000296">
    <property type="protein sequence ID" value="GMF17818.1"/>
    <property type="molecule type" value="Genomic_DNA"/>
</dbReference>
<dbReference type="Proteomes" id="UP001165083">
    <property type="component" value="Unassembled WGS sequence"/>
</dbReference>
<organism evidence="1 2">
    <name type="scientific">Phytophthora lilii</name>
    <dbReference type="NCBI Taxonomy" id="2077276"/>
    <lineage>
        <taxon>Eukaryota</taxon>
        <taxon>Sar</taxon>
        <taxon>Stramenopiles</taxon>
        <taxon>Oomycota</taxon>
        <taxon>Peronosporomycetes</taxon>
        <taxon>Peronosporales</taxon>
        <taxon>Peronosporaceae</taxon>
        <taxon>Phytophthora</taxon>
    </lineage>
</organism>
<proteinExistence type="predicted"/>
<dbReference type="OrthoDB" id="119176at2759"/>
<gene>
    <name evidence="1" type="ORF">Plil01_000657800</name>
</gene>
<sequence>MLRRCLARWKEARQVMLRQNYLNKIAIAHLASKLVQHWAKWAYWSRRELGKRIVAVVEQRRQRKLLQCVGHWKELVHARHKRLWSKYFSLWKMAIQVQHRDHHLLALRHLIHFRWRWQCWRLLVQGSKHIQAIAEAAKKLREQRLLRHSFVSVWLRKVCRYKLGSKILGAFAKRQVLIWAIKRWRKKQLQLSAQALANAFRRKKLQSYYLHLLFLETVGHYRIAVAYERRHRLVCTWASWNQYFKLKRRRYEAEAYFRHRSKLKAVQILHVATINAARRRNQHLDAKAWFEAVLLQSVFSHWFEAAKHVRWCRSLGKYLAWHTVGQRAFGEWQNACMERQNLRLAEQFYSSTLVTQSWNALLRVTKRRQVALAMWNHAMIRVRLTHAVSGWKDFVAERRGQFAVATTMNRMQQLRMRQQLFNAWALVATARRLALRREQRESLKWKQTCWTHWKLWRVSCRWHRSQHLLLLRNTFALGLKRHAIQQQACREVYMRTARHLLHRSLFRWRVEWWLICNHKRLCAEIKSKALSHWKAFVAACRQKRRWEHYVQQLHRVQTRSSAVAPYAKYRVGGTFRDTRALQAQLKRNRVLMTHVLHAWYLVVQNRRRRTQLAMSKKSRRRQDPQSNSKARQIALEFWARRVIQRCFFIWREQSAGSRRAEVQCKVAFRWSKVSNG</sequence>
<reference evidence="1" key="1">
    <citation type="submission" date="2023-04" db="EMBL/GenBank/DDBJ databases">
        <title>Phytophthora lilii NBRC 32176.</title>
        <authorList>
            <person name="Ichikawa N."/>
            <person name="Sato H."/>
            <person name="Tonouchi N."/>
        </authorList>
    </citation>
    <scope>NUCLEOTIDE SEQUENCE</scope>
    <source>
        <strain evidence="1">NBRC 32176</strain>
    </source>
</reference>
<dbReference type="AlphaFoldDB" id="A0A9W6TNZ7"/>
<name>A0A9W6TNZ7_9STRA</name>